<feature type="non-terminal residue" evidence="3">
    <location>
        <position position="1"/>
    </location>
</feature>
<protein>
    <recommendedName>
        <fullName evidence="5">SH3 domain-containing protein</fullName>
    </recommendedName>
</protein>
<dbReference type="EMBL" id="PPHD01046433">
    <property type="protein sequence ID" value="POI23756.1"/>
    <property type="molecule type" value="Genomic_DNA"/>
</dbReference>
<evidence type="ECO:0000313" key="4">
    <source>
        <dbReference type="Proteomes" id="UP000237246"/>
    </source>
</evidence>
<proteinExistence type="predicted"/>
<evidence type="ECO:0000256" key="1">
    <source>
        <dbReference type="ARBA" id="ARBA00022737"/>
    </source>
</evidence>
<dbReference type="InterPro" id="IPR055297">
    <property type="entry name" value="NEBU/NEBL"/>
</dbReference>
<keyword evidence="1" id="KW-0677">Repeat</keyword>
<keyword evidence="2" id="KW-0009">Actin-binding</keyword>
<dbReference type="GO" id="GO:0051015">
    <property type="term" value="F:actin filament binding"/>
    <property type="evidence" value="ECO:0007669"/>
    <property type="project" value="InterPro"/>
</dbReference>
<dbReference type="InterPro" id="IPR000900">
    <property type="entry name" value="Nebulin_repeat"/>
</dbReference>
<name>A0A2P4SI19_BAMTH</name>
<dbReference type="GO" id="GO:0030018">
    <property type="term" value="C:Z disc"/>
    <property type="evidence" value="ECO:0007669"/>
    <property type="project" value="InterPro"/>
</dbReference>
<dbReference type="OrthoDB" id="9295290at2759"/>
<keyword evidence="4" id="KW-1185">Reference proteome</keyword>
<dbReference type="InterPro" id="IPR013998">
    <property type="entry name" value="Nebulin-like"/>
</dbReference>
<dbReference type="PRINTS" id="PR00510">
    <property type="entry name" value="NEBULIN"/>
</dbReference>
<reference evidence="3 4" key="1">
    <citation type="submission" date="2018-01" db="EMBL/GenBank/DDBJ databases">
        <title>Comparison of the Chinese Bamboo Partridge and Red Junglefowl genome sequences highlights the importance of demography in genome evolution.</title>
        <authorList>
            <person name="Tiley G.P."/>
            <person name="Kimball R.T."/>
            <person name="Braun E.L."/>
            <person name="Burleigh J.G."/>
        </authorList>
    </citation>
    <scope>NUCLEOTIDE SEQUENCE [LARGE SCALE GENOMIC DNA]</scope>
    <source>
        <strain evidence="3">RTK389</strain>
        <tissue evidence="3">Blood</tissue>
    </source>
</reference>
<dbReference type="AlphaFoldDB" id="A0A2P4SI19"/>
<dbReference type="Proteomes" id="UP000237246">
    <property type="component" value="Unassembled WGS sequence"/>
</dbReference>
<evidence type="ECO:0000256" key="2">
    <source>
        <dbReference type="ARBA" id="ARBA00023203"/>
    </source>
</evidence>
<dbReference type="Pfam" id="PF00880">
    <property type="entry name" value="Nebulin"/>
    <property type="match status" value="4"/>
</dbReference>
<accession>A0A2P4SI19</accession>
<gene>
    <name evidence="3" type="ORF">CIB84_012496</name>
</gene>
<evidence type="ECO:0008006" key="5">
    <source>
        <dbReference type="Google" id="ProtNLM"/>
    </source>
</evidence>
<dbReference type="GO" id="GO:0071691">
    <property type="term" value="P:cardiac muscle thin filament assembly"/>
    <property type="evidence" value="ECO:0007669"/>
    <property type="project" value="TreeGrafter"/>
</dbReference>
<dbReference type="PROSITE" id="PS51216">
    <property type="entry name" value="NEBULIN"/>
    <property type="match status" value="7"/>
</dbReference>
<evidence type="ECO:0000313" key="3">
    <source>
        <dbReference type="EMBL" id="POI23756.1"/>
    </source>
</evidence>
<sequence>RLYKEHGESVKHQYTLTADLPEILRAKLNTMNISENRYKESWQKMKDGGYQLRLDAIPFQAAKASGEIISDHKYKEAFEKMKGQMIGSCGLDGDIRIAHSVHASSLQSDVKYKQGFEDTKTHFHLPLDMINLVHARKAQSLVSEQEYRQLLHQYTSLTDDLRLQCAKNAYKLQSENLYRSDMNFMRGVGCITPGALEIEGKKKASELISESKYRQQPHSFKYTSVTDSPGLLHAKFSNMIANERLYKAAGEDIQHHYTPTLGLPEFTQARINAANLSDYQYKHNFVMERGKHIGARSVLDDTRLLHCLHAAKLQSEQEYKKGSQGVWSQYYLPMDMVNLVHARKAQALASDQEYRKRLHDFTALPEDLKMKWAKRAHMLQSEVNFPCINRKLNLALIEL</sequence>
<dbReference type="PANTHER" id="PTHR11039">
    <property type="entry name" value="NEBULIN"/>
    <property type="match status" value="1"/>
</dbReference>
<dbReference type="SMART" id="SM00227">
    <property type="entry name" value="NEBU"/>
    <property type="match status" value="11"/>
</dbReference>
<dbReference type="PANTHER" id="PTHR11039:SF39">
    <property type="entry name" value="NEBULIN-RELATED-ANCHORING PROTEIN"/>
    <property type="match status" value="1"/>
</dbReference>
<organism evidence="3 4">
    <name type="scientific">Bambusicola thoracicus</name>
    <name type="common">Chinese bamboo-partridge</name>
    <name type="synonym">Perdix thoracica</name>
    <dbReference type="NCBI Taxonomy" id="9083"/>
    <lineage>
        <taxon>Eukaryota</taxon>
        <taxon>Metazoa</taxon>
        <taxon>Chordata</taxon>
        <taxon>Craniata</taxon>
        <taxon>Vertebrata</taxon>
        <taxon>Euteleostomi</taxon>
        <taxon>Archelosauria</taxon>
        <taxon>Archosauria</taxon>
        <taxon>Dinosauria</taxon>
        <taxon>Saurischia</taxon>
        <taxon>Theropoda</taxon>
        <taxon>Coelurosauria</taxon>
        <taxon>Aves</taxon>
        <taxon>Neognathae</taxon>
        <taxon>Galloanserae</taxon>
        <taxon>Galliformes</taxon>
        <taxon>Phasianidae</taxon>
        <taxon>Perdicinae</taxon>
        <taxon>Bambusicola</taxon>
    </lineage>
</organism>
<comment type="caution">
    <text evidence="3">The sequence shown here is derived from an EMBL/GenBank/DDBJ whole genome shotgun (WGS) entry which is preliminary data.</text>
</comment>